<evidence type="ECO:0000313" key="2">
    <source>
        <dbReference type="Proteomes" id="UP000596902"/>
    </source>
</evidence>
<proteinExistence type="predicted"/>
<reference evidence="1" key="1">
    <citation type="submission" date="2020-01" db="EMBL/GenBank/DDBJ databases">
        <authorList>
            <person name="Feng Z.H.Z."/>
        </authorList>
    </citation>
    <scope>NUCLEOTIDE SEQUENCE</scope>
    <source>
        <strain evidence="1">CBS107.38</strain>
    </source>
</reference>
<organism evidence="1 2">
    <name type="scientific">Alternaria burnsii</name>
    <dbReference type="NCBI Taxonomy" id="1187904"/>
    <lineage>
        <taxon>Eukaryota</taxon>
        <taxon>Fungi</taxon>
        <taxon>Dikarya</taxon>
        <taxon>Ascomycota</taxon>
        <taxon>Pezizomycotina</taxon>
        <taxon>Dothideomycetes</taxon>
        <taxon>Pleosporomycetidae</taxon>
        <taxon>Pleosporales</taxon>
        <taxon>Pleosporineae</taxon>
        <taxon>Pleosporaceae</taxon>
        <taxon>Alternaria</taxon>
        <taxon>Alternaria sect. Alternaria</taxon>
    </lineage>
</organism>
<evidence type="ECO:0000313" key="1">
    <source>
        <dbReference type="EMBL" id="KAF7679832.1"/>
    </source>
</evidence>
<name>A0A8H7EL64_9PLEO</name>
<dbReference type="AlphaFoldDB" id="A0A8H7EL64"/>
<protein>
    <submittedName>
        <fullName evidence="1">Uncharacterized protein</fullName>
    </submittedName>
</protein>
<keyword evidence="2" id="KW-1185">Reference proteome</keyword>
<reference evidence="1" key="2">
    <citation type="submission" date="2020-08" db="EMBL/GenBank/DDBJ databases">
        <title>Draft Genome Sequence of Cumin Blight Pathogen Alternaria burnsii.</title>
        <authorList>
            <person name="Feng Z."/>
        </authorList>
    </citation>
    <scope>NUCLEOTIDE SEQUENCE</scope>
    <source>
        <strain evidence="1">CBS107.38</strain>
    </source>
</reference>
<dbReference type="RefSeq" id="XP_038789822.1">
    <property type="nucleotide sequence ID" value="XM_038926530.1"/>
</dbReference>
<dbReference type="EMBL" id="JAAABM010000002">
    <property type="protein sequence ID" value="KAF7679832.1"/>
    <property type="molecule type" value="Genomic_DNA"/>
</dbReference>
<dbReference type="Proteomes" id="UP000596902">
    <property type="component" value="Unassembled WGS sequence"/>
</dbReference>
<sequence>MSEMSLDKLGGMVAYMDDPISMRSSDSAVPQSNTPIGSLTLAESGGTRAAAIPAVHLGARMFPGCP</sequence>
<comment type="caution">
    <text evidence="1">The sequence shown here is derived from an EMBL/GenBank/DDBJ whole genome shotgun (WGS) entry which is preliminary data.</text>
</comment>
<dbReference type="GeneID" id="62199708"/>
<accession>A0A8H7EL64</accession>
<gene>
    <name evidence="1" type="ORF">GT037_001483</name>
</gene>